<dbReference type="PANTHER" id="PTHR22950">
    <property type="entry name" value="AMINO ACID TRANSPORTER"/>
    <property type="match status" value="1"/>
</dbReference>
<dbReference type="Proteomes" id="UP000024635">
    <property type="component" value="Unassembled WGS sequence"/>
</dbReference>
<protein>
    <recommendedName>
        <fullName evidence="6">Amino acid transporter transmembrane domain-containing protein</fullName>
    </recommendedName>
</protein>
<comment type="caution">
    <text evidence="7">The sequence shown here is derived from an EMBL/GenBank/DDBJ whole genome shotgun (WGS) entry which is preliminary data.</text>
</comment>
<dbReference type="STRING" id="53326.A0A016SRP1"/>
<feature type="transmembrane region" description="Helical" evidence="5">
    <location>
        <begin position="149"/>
        <end position="170"/>
    </location>
</feature>
<evidence type="ECO:0000256" key="2">
    <source>
        <dbReference type="ARBA" id="ARBA00022692"/>
    </source>
</evidence>
<dbReference type="InterPro" id="IPR013057">
    <property type="entry name" value="AA_transpt_TM"/>
</dbReference>
<feature type="transmembrane region" description="Helical" evidence="5">
    <location>
        <begin position="221"/>
        <end position="238"/>
    </location>
</feature>
<feature type="transmembrane region" description="Helical" evidence="5">
    <location>
        <begin position="59"/>
        <end position="80"/>
    </location>
</feature>
<evidence type="ECO:0000256" key="5">
    <source>
        <dbReference type="SAM" id="Phobius"/>
    </source>
</evidence>
<feature type="domain" description="Amino acid transporter transmembrane" evidence="6">
    <location>
        <begin position="28"/>
        <end position="289"/>
    </location>
</feature>
<feature type="transmembrane region" description="Helical" evidence="5">
    <location>
        <begin position="29"/>
        <end position="53"/>
    </location>
</feature>
<name>A0A016SRP1_9BILA</name>
<dbReference type="OrthoDB" id="655540at2759"/>
<dbReference type="Gene3D" id="1.20.1740.10">
    <property type="entry name" value="Amino acid/polyamine transporter I"/>
    <property type="match status" value="1"/>
</dbReference>
<feature type="transmembrane region" description="Helical" evidence="5">
    <location>
        <begin position="182"/>
        <end position="201"/>
    </location>
</feature>
<evidence type="ECO:0000256" key="3">
    <source>
        <dbReference type="ARBA" id="ARBA00022989"/>
    </source>
</evidence>
<sequence>MVFARGRLSITDFTMEEAKPEKHRNTKGISWPMAAIFIVGEMMGAGMIAMPIAMVNAGLVPGVVIIVLAAVFTGYTGIQLGENWALMQKRWPEYKEHCRRPYPEMAYRAIGPKAKCFVSFCLVLNQFGIVTTLLLLASNNLSNLSAAIFRFQINFCYVILIVAGLVWPFLMLKSPMNFWQAAIGAVISSILAAIFIIVGAIHDAPTCAQVATHPKLSFRNLFLAYGTVAYSFGGHGVFPTIQHDMIKPFRFNRSVWTSYTFILFIYLAVCTAGYFVYGGSMRNTIVPSLQV</sequence>
<dbReference type="EMBL" id="JARK01001523">
    <property type="protein sequence ID" value="EYB93036.1"/>
    <property type="molecule type" value="Genomic_DNA"/>
</dbReference>
<keyword evidence="3 5" id="KW-1133">Transmembrane helix</keyword>
<reference evidence="8" key="1">
    <citation type="journal article" date="2015" name="Nat. Genet.">
        <title>The genome and transcriptome of the zoonotic hookworm Ancylostoma ceylanicum identify infection-specific gene families.</title>
        <authorList>
            <person name="Schwarz E.M."/>
            <person name="Hu Y."/>
            <person name="Antoshechkin I."/>
            <person name="Miller M.M."/>
            <person name="Sternberg P.W."/>
            <person name="Aroian R.V."/>
        </authorList>
    </citation>
    <scope>NUCLEOTIDE SEQUENCE</scope>
    <source>
        <strain evidence="8">HY135</strain>
    </source>
</reference>
<accession>A0A016SRP1</accession>
<dbReference type="FunFam" id="1.20.1740.10:FF:000052">
    <property type="entry name" value="Lysine histidine transporter-like 3"/>
    <property type="match status" value="1"/>
</dbReference>
<dbReference type="PANTHER" id="PTHR22950:SF703">
    <property type="entry name" value="AMINO ACID TRANSPORTER TRANSMEMBRANE DOMAIN-CONTAINING PROTEIN"/>
    <property type="match status" value="1"/>
</dbReference>
<evidence type="ECO:0000256" key="4">
    <source>
        <dbReference type="ARBA" id="ARBA00023136"/>
    </source>
</evidence>
<keyword evidence="2 5" id="KW-0812">Transmembrane</keyword>
<dbReference type="Pfam" id="PF01490">
    <property type="entry name" value="Aa_trans"/>
    <property type="match status" value="1"/>
</dbReference>
<dbReference type="GO" id="GO:0005774">
    <property type="term" value="C:vacuolar membrane"/>
    <property type="evidence" value="ECO:0007669"/>
    <property type="project" value="TreeGrafter"/>
</dbReference>
<comment type="subcellular location">
    <subcellularLocation>
        <location evidence="1">Membrane</location>
        <topology evidence="1">Multi-pass membrane protein</topology>
    </subcellularLocation>
</comment>
<evidence type="ECO:0000313" key="8">
    <source>
        <dbReference type="Proteomes" id="UP000024635"/>
    </source>
</evidence>
<proteinExistence type="predicted"/>
<evidence type="ECO:0000259" key="6">
    <source>
        <dbReference type="Pfam" id="PF01490"/>
    </source>
</evidence>
<gene>
    <name evidence="7" type="primary">Acey_s0187.g1130</name>
    <name evidence="7" type="ORF">Y032_0187g1130</name>
</gene>
<dbReference type="GO" id="GO:0015179">
    <property type="term" value="F:L-amino acid transmembrane transporter activity"/>
    <property type="evidence" value="ECO:0007669"/>
    <property type="project" value="TreeGrafter"/>
</dbReference>
<organism evidence="7 8">
    <name type="scientific">Ancylostoma ceylanicum</name>
    <dbReference type="NCBI Taxonomy" id="53326"/>
    <lineage>
        <taxon>Eukaryota</taxon>
        <taxon>Metazoa</taxon>
        <taxon>Ecdysozoa</taxon>
        <taxon>Nematoda</taxon>
        <taxon>Chromadorea</taxon>
        <taxon>Rhabditida</taxon>
        <taxon>Rhabditina</taxon>
        <taxon>Rhabditomorpha</taxon>
        <taxon>Strongyloidea</taxon>
        <taxon>Ancylostomatidae</taxon>
        <taxon>Ancylostomatinae</taxon>
        <taxon>Ancylostoma</taxon>
    </lineage>
</organism>
<evidence type="ECO:0000313" key="7">
    <source>
        <dbReference type="EMBL" id="EYB93036.1"/>
    </source>
</evidence>
<keyword evidence="4 5" id="KW-0472">Membrane</keyword>
<keyword evidence="8" id="KW-1185">Reference proteome</keyword>
<feature type="transmembrane region" description="Helical" evidence="5">
    <location>
        <begin position="117"/>
        <end position="137"/>
    </location>
</feature>
<dbReference type="AlphaFoldDB" id="A0A016SRP1"/>
<evidence type="ECO:0000256" key="1">
    <source>
        <dbReference type="ARBA" id="ARBA00004141"/>
    </source>
</evidence>
<feature type="transmembrane region" description="Helical" evidence="5">
    <location>
        <begin position="259"/>
        <end position="277"/>
    </location>
</feature>